<feature type="region of interest" description="Disordered" evidence="1">
    <location>
        <begin position="41"/>
        <end position="71"/>
    </location>
</feature>
<proteinExistence type="predicted"/>
<dbReference type="Gene3D" id="3.40.630.10">
    <property type="entry name" value="Zn peptidases"/>
    <property type="match status" value="1"/>
</dbReference>
<dbReference type="SUPFAM" id="SSF53187">
    <property type="entry name" value="Zn-dependent exopeptidases"/>
    <property type="match status" value="1"/>
</dbReference>
<evidence type="ECO:0000256" key="1">
    <source>
        <dbReference type="SAM" id="MobiDB-lite"/>
    </source>
</evidence>
<evidence type="ECO:0000313" key="3">
    <source>
        <dbReference type="Proteomes" id="UP000254487"/>
    </source>
</evidence>
<accession>A0A377Z7Z0</accession>
<feature type="compositionally biased region" description="Gly residues" evidence="1">
    <location>
        <begin position="54"/>
        <end position="63"/>
    </location>
</feature>
<dbReference type="Proteomes" id="UP000254487">
    <property type="component" value="Unassembled WGS sequence"/>
</dbReference>
<dbReference type="EMBL" id="UGLW01000003">
    <property type="protein sequence ID" value="STU61406.1"/>
    <property type="molecule type" value="Genomic_DNA"/>
</dbReference>
<evidence type="ECO:0000313" key="2">
    <source>
        <dbReference type="EMBL" id="STU61406.1"/>
    </source>
</evidence>
<dbReference type="AlphaFoldDB" id="A0A377Z7Z0"/>
<sequence>MSSDVLFTPATDTTGWRINGDRLWASLMDLAQIGATPKGGCRRLTLTDLDRQGAGQGNRLGAGGRDERHHR</sequence>
<organism evidence="2 3">
    <name type="scientific">Klebsiella pneumoniae subsp. ozaenae</name>
    <dbReference type="NCBI Taxonomy" id="574"/>
    <lineage>
        <taxon>Bacteria</taxon>
        <taxon>Pseudomonadati</taxon>
        <taxon>Pseudomonadota</taxon>
        <taxon>Gammaproteobacteria</taxon>
        <taxon>Enterobacterales</taxon>
        <taxon>Enterobacteriaceae</taxon>
        <taxon>Klebsiella/Raoultella group</taxon>
        <taxon>Klebsiella</taxon>
        <taxon>Klebsiella pneumoniae complex</taxon>
    </lineage>
</organism>
<gene>
    <name evidence="2" type="ORF">NCTC10313_02064</name>
</gene>
<reference evidence="2 3" key="1">
    <citation type="submission" date="2018-06" db="EMBL/GenBank/DDBJ databases">
        <authorList>
            <consortium name="Pathogen Informatics"/>
            <person name="Doyle S."/>
        </authorList>
    </citation>
    <scope>NUCLEOTIDE SEQUENCE [LARGE SCALE GENOMIC DNA]</scope>
    <source>
        <strain evidence="2 3">NCTC10313</strain>
    </source>
</reference>
<name>A0A377Z7Z0_KLEPO</name>
<protein>
    <submittedName>
        <fullName evidence="2">Beta-ureidopropionase</fullName>
    </submittedName>
</protein>